<accession>A0ABD5YWB5</accession>
<proteinExistence type="predicted"/>
<protein>
    <submittedName>
        <fullName evidence="1">Uncharacterized protein</fullName>
    </submittedName>
</protein>
<dbReference type="Proteomes" id="UP001596417">
    <property type="component" value="Unassembled WGS sequence"/>
</dbReference>
<dbReference type="EMBL" id="JBHTAX010000004">
    <property type="protein sequence ID" value="MFC7192227.1"/>
    <property type="molecule type" value="Genomic_DNA"/>
</dbReference>
<dbReference type="InterPro" id="IPR012341">
    <property type="entry name" value="6hp_glycosidase-like_sf"/>
</dbReference>
<gene>
    <name evidence="1" type="ORF">ACFQL7_22015</name>
</gene>
<comment type="caution">
    <text evidence="1">The sequence shown here is derived from an EMBL/GenBank/DDBJ whole genome shotgun (WGS) entry which is preliminary data.</text>
</comment>
<dbReference type="Gene3D" id="1.50.10.10">
    <property type="match status" value="1"/>
</dbReference>
<dbReference type="RefSeq" id="WP_264556294.1">
    <property type="nucleotide sequence ID" value="NZ_CP109980.1"/>
</dbReference>
<evidence type="ECO:0000313" key="2">
    <source>
        <dbReference type="Proteomes" id="UP001596417"/>
    </source>
</evidence>
<sequence length="58" mass="6895">MLDSLGQNDTTEGEDSEAVLREAQYAHDREDSNNAVIWDDYFYYEALTRATRSWEPYW</sequence>
<dbReference type="AlphaFoldDB" id="A0ABD5YWB5"/>
<keyword evidence="2" id="KW-1185">Reference proteome</keyword>
<name>A0ABD5YWB5_9EURY</name>
<dbReference type="GeneID" id="76201894"/>
<reference evidence="1 2" key="1">
    <citation type="journal article" date="2019" name="Int. J. Syst. Evol. Microbiol.">
        <title>The Global Catalogue of Microorganisms (GCM) 10K type strain sequencing project: providing services to taxonomists for standard genome sequencing and annotation.</title>
        <authorList>
            <consortium name="The Broad Institute Genomics Platform"/>
            <consortium name="The Broad Institute Genome Sequencing Center for Infectious Disease"/>
            <person name="Wu L."/>
            <person name="Ma J."/>
        </authorList>
    </citation>
    <scope>NUCLEOTIDE SEQUENCE [LARGE SCALE GENOMIC DNA]</scope>
    <source>
        <strain evidence="1 2">RDMS1</strain>
    </source>
</reference>
<organism evidence="1 2">
    <name type="scientific">Halocatena marina</name>
    <dbReference type="NCBI Taxonomy" id="2934937"/>
    <lineage>
        <taxon>Archaea</taxon>
        <taxon>Methanobacteriati</taxon>
        <taxon>Methanobacteriota</taxon>
        <taxon>Stenosarchaea group</taxon>
        <taxon>Halobacteria</taxon>
        <taxon>Halobacteriales</taxon>
        <taxon>Natronomonadaceae</taxon>
        <taxon>Halocatena</taxon>
    </lineage>
</organism>
<evidence type="ECO:0000313" key="1">
    <source>
        <dbReference type="EMBL" id="MFC7192227.1"/>
    </source>
</evidence>